<evidence type="ECO:0000256" key="3">
    <source>
        <dbReference type="SAM" id="SignalP"/>
    </source>
</evidence>
<protein>
    <recommendedName>
        <fullName evidence="4">Fibronectin type-III domain-containing protein</fullName>
    </recommendedName>
</protein>
<keyword evidence="2" id="KW-1133">Transmembrane helix</keyword>
<dbReference type="InterPro" id="IPR013783">
    <property type="entry name" value="Ig-like_fold"/>
</dbReference>
<dbReference type="CTD" id="20201502"/>
<dbReference type="Pfam" id="PF00041">
    <property type="entry name" value="fn3"/>
    <property type="match status" value="1"/>
</dbReference>
<dbReference type="GO" id="GO:0009897">
    <property type="term" value="C:external side of plasma membrane"/>
    <property type="evidence" value="ECO:0000318"/>
    <property type="project" value="GO_Central"/>
</dbReference>
<dbReference type="HOGENOM" id="CLU_349943_0_0_1"/>
<organism evidence="6 7">
    <name type="scientific">Helobdella robusta</name>
    <name type="common">Californian leech</name>
    <dbReference type="NCBI Taxonomy" id="6412"/>
    <lineage>
        <taxon>Eukaryota</taxon>
        <taxon>Metazoa</taxon>
        <taxon>Spiralia</taxon>
        <taxon>Lophotrochozoa</taxon>
        <taxon>Annelida</taxon>
        <taxon>Clitellata</taxon>
        <taxon>Hirudinea</taxon>
        <taxon>Rhynchobdellida</taxon>
        <taxon>Glossiphoniidae</taxon>
        <taxon>Helobdella</taxon>
    </lineage>
</organism>
<evidence type="ECO:0000259" key="4">
    <source>
        <dbReference type="PROSITE" id="PS50853"/>
    </source>
</evidence>
<reference evidence="6" key="3">
    <citation type="submission" date="2015-06" db="UniProtKB">
        <authorList>
            <consortium name="EnsemblMetazoa"/>
        </authorList>
    </citation>
    <scope>IDENTIFICATION</scope>
</reference>
<keyword evidence="3" id="KW-0732">Signal</keyword>
<dbReference type="GO" id="GO:0019955">
    <property type="term" value="F:cytokine binding"/>
    <property type="evidence" value="ECO:0000318"/>
    <property type="project" value="GO_Central"/>
</dbReference>
<gene>
    <name evidence="6" type="primary">20201502</name>
    <name evidence="5" type="ORF">HELRODRAFT_166444</name>
</gene>
<dbReference type="AlphaFoldDB" id="T1EY52"/>
<evidence type="ECO:0000256" key="1">
    <source>
        <dbReference type="SAM" id="MobiDB-lite"/>
    </source>
</evidence>
<reference evidence="5 7" key="2">
    <citation type="journal article" date="2013" name="Nature">
        <title>Insights into bilaterian evolution from three spiralian genomes.</title>
        <authorList>
            <person name="Simakov O."/>
            <person name="Marletaz F."/>
            <person name="Cho S.J."/>
            <person name="Edsinger-Gonzales E."/>
            <person name="Havlak P."/>
            <person name="Hellsten U."/>
            <person name="Kuo D.H."/>
            <person name="Larsson T."/>
            <person name="Lv J."/>
            <person name="Arendt D."/>
            <person name="Savage R."/>
            <person name="Osoegawa K."/>
            <person name="de Jong P."/>
            <person name="Grimwood J."/>
            <person name="Chapman J.A."/>
            <person name="Shapiro H."/>
            <person name="Aerts A."/>
            <person name="Otillar R.P."/>
            <person name="Terry A.Y."/>
            <person name="Boore J.L."/>
            <person name="Grigoriev I.V."/>
            <person name="Lindberg D.R."/>
            <person name="Seaver E.C."/>
            <person name="Weisblat D.A."/>
            <person name="Putnam N.H."/>
            <person name="Rokhsar D.S."/>
        </authorList>
    </citation>
    <scope>NUCLEOTIDE SEQUENCE</scope>
</reference>
<feature type="transmembrane region" description="Helical" evidence="2">
    <location>
        <begin position="677"/>
        <end position="701"/>
    </location>
</feature>
<dbReference type="InterPro" id="IPR036116">
    <property type="entry name" value="FN3_sf"/>
</dbReference>
<dbReference type="GO" id="GO:0004896">
    <property type="term" value="F:cytokine receptor activity"/>
    <property type="evidence" value="ECO:0000318"/>
    <property type="project" value="GO_Central"/>
</dbReference>
<feature type="region of interest" description="Disordered" evidence="1">
    <location>
        <begin position="331"/>
        <end position="357"/>
    </location>
</feature>
<dbReference type="CDD" id="cd00063">
    <property type="entry name" value="FN3"/>
    <property type="match status" value="1"/>
</dbReference>
<keyword evidence="7" id="KW-1185">Reference proteome</keyword>
<dbReference type="SMART" id="SM00060">
    <property type="entry name" value="FN3"/>
    <property type="match status" value="2"/>
</dbReference>
<reference evidence="7" key="1">
    <citation type="submission" date="2012-12" db="EMBL/GenBank/DDBJ databases">
        <authorList>
            <person name="Hellsten U."/>
            <person name="Grimwood J."/>
            <person name="Chapman J.A."/>
            <person name="Shapiro H."/>
            <person name="Aerts A."/>
            <person name="Otillar R.P."/>
            <person name="Terry A.Y."/>
            <person name="Boore J.L."/>
            <person name="Simakov O."/>
            <person name="Marletaz F."/>
            <person name="Cho S.-J."/>
            <person name="Edsinger-Gonzales E."/>
            <person name="Havlak P."/>
            <person name="Kuo D.-H."/>
            <person name="Larsson T."/>
            <person name="Lv J."/>
            <person name="Arendt D."/>
            <person name="Savage R."/>
            <person name="Osoegawa K."/>
            <person name="de Jong P."/>
            <person name="Lindberg D.R."/>
            <person name="Seaver E.C."/>
            <person name="Weisblat D.A."/>
            <person name="Putnam N.H."/>
            <person name="Grigoriev I.V."/>
            <person name="Rokhsar D.S."/>
        </authorList>
    </citation>
    <scope>NUCLEOTIDE SEQUENCE</scope>
</reference>
<dbReference type="EnsemblMetazoa" id="HelroT166444">
    <property type="protein sequence ID" value="HelroP166444"/>
    <property type="gene ID" value="HelroG166444"/>
</dbReference>
<dbReference type="STRING" id="6412.T1EY52"/>
<dbReference type="EMBL" id="AMQM01002381">
    <property type="status" value="NOT_ANNOTATED_CDS"/>
    <property type="molecule type" value="Genomic_DNA"/>
</dbReference>
<dbReference type="Proteomes" id="UP000015101">
    <property type="component" value="Unassembled WGS sequence"/>
</dbReference>
<feature type="compositionally biased region" description="Polar residues" evidence="1">
    <location>
        <begin position="331"/>
        <end position="343"/>
    </location>
</feature>
<proteinExistence type="predicted"/>
<dbReference type="EMBL" id="KB097753">
    <property type="protein sequence ID" value="ESN90741.1"/>
    <property type="molecule type" value="Genomic_DNA"/>
</dbReference>
<dbReference type="KEGG" id="hro:HELRODRAFT_166444"/>
<dbReference type="GO" id="GO:0043235">
    <property type="term" value="C:receptor complex"/>
    <property type="evidence" value="ECO:0000318"/>
    <property type="project" value="GO_Central"/>
</dbReference>
<dbReference type="PANTHER" id="PTHR42264">
    <property type="entry name" value="EPHRIN_REC_LIKE DOMAIN-CONTAINING PROTEIN"/>
    <property type="match status" value="1"/>
</dbReference>
<keyword evidence="2" id="KW-0472">Membrane</keyword>
<evidence type="ECO:0000313" key="6">
    <source>
        <dbReference type="EnsemblMetazoa" id="HelroP166444"/>
    </source>
</evidence>
<dbReference type="GeneID" id="20201502"/>
<dbReference type="Gene3D" id="2.60.40.10">
    <property type="entry name" value="Immunoglobulins"/>
    <property type="match status" value="1"/>
</dbReference>
<dbReference type="InterPro" id="IPR003961">
    <property type="entry name" value="FN3_dom"/>
</dbReference>
<dbReference type="SUPFAM" id="SSF49265">
    <property type="entry name" value="Fibronectin type III"/>
    <property type="match status" value="1"/>
</dbReference>
<feature type="signal peptide" evidence="3">
    <location>
        <begin position="1"/>
        <end position="21"/>
    </location>
</feature>
<keyword evidence="2" id="KW-0812">Transmembrane</keyword>
<feature type="compositionally biased region" description="Low complexity" evidence="1">
    <location>
        <begin position="344"/>
        <end position="357"/>
    </location>
</feature>
<dbReference type="GO" id="GO:0019221">
    <property type="term" value="P:cytokine-mediated signaling pathway"/>
    <property type="evidence" value="ECO:0000318"/>
    <property type="project" value="GO_Central"/>
</dbReference>
<feature type="domain" description="Fibronectin type-III" evidence="4">
    <location>
        <begin position="562"/>
        <end position="672"/>
    </location>
</feature>
<evidence type="ECO:0000313" key="7">
    <source>
        <dbReference type="Proteomes" id="UP000015101"/>
    </source>
</evidence>
<name>T1EY52_HELRO</name>
<dbReference type="PROSITE" id="PS50853">
    <property type="entry name" value="FN3"/>
    <property type="match status" value="1"/>
</dbReference>
<accession>T1EY52</accession>
<dbReference type="InParanoid" id="T1EY52"/>
<feature type="chain" id="PRO_5010980157" description="Fibronectin type-III domain-containing protein" evidence="3">
    <location>
        <begin position="22"/>
        <end position="805"/>
    </location>
</feature>
<evidence type="ECO:0000313" key="5">
    <source>
        <dbReference type="EMBL" id="ESN90741.1"/>
    </source>
</evidence>
<dbReference type="RefSeq" id="XP_009031613.1">
    <property type="nucleotide sequence ID" value="XM_009033365.1"/>
</dbReference>
<dbReference type="OMA" id="RICHIEV"/>
<evidence type="ECO:0000256" key="2">
    <source>
        <dbReference type="SAM" id="Phobius"/>
    </source>
</evidence>
<sequence>MIISQNFAIFLLLNVFLAAMGQLNQQANSNKSRTEVQVYGEITPKEIKALAPANRTLNCTLFTNYIPQLRSYVNSSNMYLEAAKDIKYQIINNQTISATLRLTREDNYNSVHCIVRDFNESYKIGQTQIFVAEPLVRPNVTCVVYNFKVSLNCSWVPAVQNVGVTTTYELTYLYLCKYRHACQHKEGYCFMDPEKGSHIFFLGIYCVNLIVKNMFQTIKVENVFNMDHYVRPAAVAFHTPATINSTWVELNWYNSDFANRRIIYTIEYRMDGSTEVHCIPYVQKYNTSYSEVEMGYTSFIENQSIITFKTLSAEPGANPAVHPGSYYVSNHQAASSQQPSNPATTTTSSSSTSMTSSSVTSSRFVNVFWKPIPELKQHGMMNKTLVTVRSLAKTDDGDVIFVDKFDWLLNGGLLSSSLANGVSYVVGLQSCNEKGLSLTLPSSSFIIPSLARAPKPPEQVYAMVDNRKITLHWSHVSEADNYTVFWCLNDLSTHDCMLSTPLNWTEPIRNDVNATVVMATEHDVDLKVGVSVEKYDPTLKAITSSGVVWAECLHEPGKDVLPPMNVHVSLSQSRDGALVTWAAPSCLKSAHITNYEIVWCRKRSSPCQHDADDDDQTGCCLDVNSRLVDRHSRDLFIKGLHPESQFEFKVRSLTFSGESTFSKTVIYKSGSTKLSNAVTAIIIIIVVLFIIFVVVIGTFVIRKCLKSYKRYKRQISITLPDTFKNDTYQGGPYIYETGQELATLLDQKHPNDNNNINNSSNNNHVYNIGDNNVNNNNNNNNNNNSNIELKLYKIKSTKPKIWNPI</sequence>
<dbReference type="OrthoDB" id="6381660at2759"/>